<dbReference type="Proteomes" id="UP000194664">
    <property type="component" value="Unassembled WGS sequence"/>
</dbReference>
<dbReference type="AlphaFoldDB" id="A0A251WZF4"/>
<dbReference type="RefSeq" id="WP_086451197.1">
    <property type="nucleotide sequence ID" value="NZ_MSPP01000002.1"/>
</dbReference>
<gene>
    <name evidence="1" type="ORF">BVC71_08535</name>
</gene>
<dbReference type="EMBL" id="MSPP01000002">
    <property type="protein sequence ID" value="OUD09859.1"/>
    <property type="molecule type" value="Genomic_DNA"/>
</dbReference>
<dbReference type="InterPro" id="IPR045514">
    <property type="entry name" value="DUF6478"/>
</dbReference>
<evidence type="ECO:0000313" key="2">
    <source>
        <dbReference type="Proteomes" id="UP000194664"/>
    </source>
</evidence>
<dbReference type="Pfam" id="PF20086">
    <property type="entry name" value="DUF6478"/>
    <property type="match status" value="1"/>
</dbReference>
<organism evidence="1 2">
    <name type="scientific">Marivivens niveibacter</name>
    <dbReference type="NCBI Taxonomy" id="1930667"/>
    <lineage>
        <taxon>Bacteria</taxon>
        <taxon>Pseudomonadati</taxon>
        <taxon>Pseudomonadota</taxon>
        <taxon>Alphaproteobacteria</taxon>
        <taxon>Rhodobacterales</taxon>
        <taxon>Paracoccaceae</taxon>
        <taxon>Marivivens group</taxon>
        <taxon>Marivivens</taxon>
    </lineage>
</organism>
<keyword evidence="2" id="KW-1185">Reference proteome</keyword>
<sequence>MRLTDKITQRRFLRQLDRMVRGAHQATTSTLREERGMISKLRAKCAEFAYVADSRLALPAIGSNLFPTPRGTDWAWRPQLWRGPLATKGLAAAPSKSKIGDEVTLYHDCRVSELTLRQLRNTRESDLAPFGLRMDVFQFDGSYLSLAIDLPPEACEGLRMKHLVRCDPIIEFEKPLEIFARLNIKHGPNVEQIVRELPLTQDNQMIEFDLGYSKLNEKRIEKVWVDLILEGPEMNQVTVRDITFSRYPRAEL</sequence>
<protein>
    <submittedName>
        <fullName evidence="1">Uncharacterized protein</fullName>
    </submittedName>
</protein>
<dbReference type="OrthoDB" id="7827015at2"/>
<proteinExistence type="predicted"/>
<evidence type="ECO:0000313" key="1">
    <source>
        <dbReference type="EMBL" id="OUD09859.1"/>
    </source>
</evidence>
<name>A0A251WZF4_9RHOB</name>
<reference evidence="1 2" key="1">
    <citation type="submission" date="2016-12" db="EMBL/GenBank/DDBJ databases">
        <title>The draft genome sequence of HSLHS2.</title>
        <authorList>
            <person name="Hu D."/>
            <person name="Wang L."/>
            <person name="Shao Z."/>
        </authorList>
    </citation>
    <scope>NUCLEOTIDE SEQUENCE [LARGE SCALE GENOMIC DNA]</scope>
    <source>
        <strain evidence="1">MCCC 1A06712</strain>
    </source>
</reference>
<accession>A0A251WZF4</accession>
<comment type="caution">
    <text evidence="1">The sequence shown here is derived from an EMBL/GenBank/DDBJ whole genome shotgun (WGS) entry which is preliminary data.</text>
</comment>